<dbReference type="InterPro" id="IPR003598">
    <property type="entry name" value="Ig_sub2"/>
</dbReference>
<dbReference type="InterPro" id="IPR039675">
    <property type="entry name" value="CILP1/CILP2"/>
</dbReference>
<proteinExistence type="predicted"/>
<dbReference type="OrthoDB" id="9980629at2759"/>
<dbReference type="AlphaFoldDB" id="A0A2B4R568"/>
<dbReference type="EMBL" id="LSMT01001191">
    <property type="protein sequence ID" value="PFX12781.1"/>
    <property type="molecule type" value="Genomic_DNA"/>
</dbReference>
<dbReference type="SMART" id="SM00408">
    <property type="entry name" value="IGc2"/>
    <property type="match status" value="1"/>
</dbReference>
<dbReference type="Pfam" id="PF23591">
    <property type="entry name" value="CILP"/>
    <property type="match status" value="1"/>
</dbReference>
<dbReference type="Proteomes" id="UP000225706">
    <property type="component" value="Unassembled WGS sequence"/>
</dbReference>
<reference evidence="3" key="1">
    <citation type="journal article" date="2017" name="bioRxiv">
        <title>Comparative analysis of the genomes of Stylophora pistillata and Acropora digitifera provides evidence for extensive differences between species of corals.</title>
        <authorList>
            <person name="Voolstra C.R."/>
            <person name="Li Y."/>
            <person name="Liew Y.J."/>
            <person name="Baumgarten S."/>
            <person name="Zoccola D."/>
            <person name="Flot J.-F."/>
            <person name="Tambutte S."/>
            <person name="Allemand D."/>
            <person name="Aranda M."/>
        </authorList>
    </citation>
    <scope>NUCLEOTIDE SEQUENCE [LARGE SCALE GENOMIC DNA]</scope>
</reference>
<gene>
    <name evidence="2" type="primary">CILP</name>
    <name evidence="2" type="ORF">AWC38_SpisGene23204</name>
</gene>
<dbReference type="Pfam" id="PF13927">
    <property type="entry name" value="Ig_3"/>
    <property type="match status" value="1"/>
</dbReference>
<organism evidence="2 3">
    <name type="scientific">Stylophora pistillata</name>
    <name type="common">Smooth cauliflower coral</name>
    <dbReference type="NCBI Taxonomy" id="50429"/>
    <lineage>
        <taxon>Eukaryota</taxon>
        <taxon>Metazoa</taxon>
        <taxon>Cnidaria</taxon>
        <taxon>Anthozoa</taxon>
        <taxon>Hexacorallia</taxon>
        <taxon>Scleractinia</taxon>
        <taxon>Astrocoeniina</taxon>
        <taxon>Pocilloporidae</taxon>
        <taxon>Stylophora</taxon>
    </lineage>
</organism>
<dbReference type="SMART" id="SM00409">
    <property type="entry name" value="IG"/>
    <property type="match status" value="1"/>
</dbReference>
<dbReference type="InterPro" id="IPR008969">
    <property type="entry name" value="CarboxyPept-like_regulatory"/>
</dbReference>
<sequence length="1027" mass="113442">MAQEEHFESLEIVYSTNYLQNGRFARFFDNFLKLLLNCFLKPPRWLVPGFCMHAFGYQHPFWHMLLNSSDHLIRGMNKGEITETKHLVQTTSSVVQLTPVSPLPELTSSATVTLSSRSDISASSPSSVVADLSVIANLLPNTVTLSSRSDISASSASSVAADLSVISNLLPNTDCSRNCSIGTLNTACDACTCDHHELTGRVLTDDGAPLSEANISLAETPYNILAQANISGHFSVFGVCAIKQQLLVTKSGFVPVKLVANVTTPTTATIIAKMEIAVPPFVTVHPESKIRMPGQRVTFCCYGDGNPPPEVEWFKENNIIDKEMFTYNNTLEISDVTGLNGTFRCRMVNDFGSEFSNPAELNLIENSDDSCSSKPNSKNTTLPSGCVVSGTQSSIVDVGECEPAKCIKRALNVKTCACGNCKKQQAIVEGIAISEGGRRVPSVDVFFGEQSVGKTDSNGMFSFIVPRSTKRAVVTFKDLVNQRYEEETRIFLLSEGEMATYRVKLRPKPEPISFNASEPLDLPLGGAADNFADLELPENSLLAEDGSVFKGNAKVSLSIADPRNQSDIDSAPGDFSTISEDGDEEILETFGMIKLNLEDDNGKPLSVSKPMNVYLDPGKLNLSLSDGNVSIKLYWLDRKTGRWREAGDFFLKDGDKRRRKRSNRIFLAGTVTPSIAKRNLNFDKPKQRVGLRVTTTKDDETGVIVRVIREDHHGYVEAPIRNGVACIPIWKDTICLVQAEKDNMYYIPDPSADYSHVNSYGIKSFVDNGGISNISSFRFKSSLVKPRGPIYYDDTGGSGTEMNTCRAPLNSAYSIQFTFKPPPLIKKEYQLLSYRSRNEWYYDYGGEDAATCLIKVKIVNGGKLMMMASSYSKMDTNRTGNYGFHLRMSTAVVEKDNEEKISPNVSVVCLQIRCPRRDDPTVLLLTPMNTTMTAQCSDITGLENPLNRITLINSQQKIFDKYCENVQLPQSKGQEKWYCIPDLTVHDILKEFVDPLIADAKCLYGDKKYVKTAAAYPDSPSLEIDCR</sequence>
<dbReference type="InterPro" id="IPR036179">
    <property type="entry name" value="Ig-like_dom_sf"/>
</dbReference>
<evidence type="ECO:0000313" key="2">
    <source>
        <dbReference type="EMBL" id="PFX12781.1"/>
    </source>
</evidence>
<dbReference type="SUPFAM" id="SSF49464">
    <property type="entry name" value="Carboxypeptidase regulatory domain-like"/>
    <property type="match status" value="1"/>
</dbReference>
<dbReference type="PANTHER" id="PTHR15031">
    <property type="entry name" value="CARTILAGE INTERMEDIATE LAYER PROTEIN CLIP"/>
    <property type="match status" value="1"/>
</dbReference>
<feature type="domain" description="Ig-like" evidence="1">
    <location>
        <begin position="280"/>
        <end position="362"/>
    </location>
</feature>
<accession>A0A2B4R568</accession>
<keyword evidence="3" id="KW-1185">Reference proteome</keyword>
<dbReference type="PROSITE" id="PS50835">
    <property type="entry name" value="IG_LIKE"/>
    <property type="match status" value="1"/>
</dbReference>
<dbReference type="Gene3D" id="2.60.40.10">
    <property type="entry name" value="Immunoglobulins"/>
    <property type="match status" value="1"/>
</dbReference>
<evidence type="ECO:0000313" key="3">
    <source>
        <dbReference type="Proteomes" id="UP000225706"/>
    </source>
</evidence>
<dbReference type="SUPFAM" id="SSF48726">
    <property type="entry name" value="Immunoglobulin"/>
    <property type="match status" value="1"/>
</dbReference>
<dbReference type="Pfam" id="PF23708">
    <property type="entry name" value="CILP_5th"/>
    <property type="match status" value="1"/>
</dbReference>
<dbReference type="InterPro" id="IPR007110">
    <property type="entry name" value="Ig-like_dom"/>
</dbReference>
<dbReference type="InterPro" id="IPR056256">
    <property type="entry name" value="CILP-1/2_b-sand_dom2"/>
</dbReference>
<protein>
    <submittedName>
        <fullName evidence="2">Cartilage intermediate layer protein 1</fullName>
    </submittedName>
</protein>
<comment type="caution">
    <text evidence="2">The sequence shown here is derived from an EMBL/GenBank/DDBJ whole genome shotgun (WGS) entry which is preliminary data.</text>
</comment>
<name>A0A2B4R568_STYPI</name>
<dbReference type="InterPro" id="IPR013783">
    <property type="entry name" value="Ig-like_fold"/>
</dbReference>
<dbReference type="InterPro" id="IPR056255">
    <property type="entry name" value="CILP-1/2_dom"/>
</dbReference>
<dbReference type="InterPro" id="IPR003599">
    <property type="entry name" value="Ig_sub"/>
</dbReference>
<evidence type="ECO:0000259" key="1">
    <source>
        <dbReference type="PROSITE" id="PS50835"/>
    </source>
</evidence>
<dbReference type="PANTHER" id="PTHR15031:SF6">
    <property type="entry name" value="CARTILAGE INTERMEDIATE LAYER PROTEIN 1-LIKE ISOFORM X1"/>
    <property type="match status" value="1"/>
</dbReference>